<dbReference type="Proteomes" id="UP001633002">
    <property type="component" value="Unassembled WGS sequence"/>
</dbReference>
<sequence length="105" mass="11589">MSCSESGDEAEVASPGAYEALRARNIAIRKRKEAQILKDAGLEDAFREKHIRKQRNVDVFSTRQPDTNTPAHAVTRSKTRGQAAIWSTLGLNLLRSGKIEVPSLT</sequence>
<evidence type="ECO:0000256" key="1">
    <source>
        <dbReference type="SAM" id="MobiDB-lite"/>
    </source>
</evidence>
<keyword evidence="3" id="KW-1185">Reference proteome</keyword>
<name>A0ABD3GQS8_9MARC</name>
<evidence type="ECO:0000313" key="2">
    <source>
        <dbReference type="EMBL" id="KAL3681585.1"/>
    </source>
</evidence>
<proteinExistence type="predicted"/>
<evidence type="ECO:0008006" key="4">
    <source>
        <dbReference type="Google" id="ProtNLM"/>
    </source>
</evidence>
<evidence type="ECO:0000313" key="3">
    <source>
        <dbReference type="Proteomes" id="UP001633002"/>
    </source>
</evidence>
<feature type="region of interest" description="Disordered" evidence="1">
    <location>
        <begin position="56"/>
        <end position="79"/>
    </location>
</feature>
<gene>
    <name evidence="2" type="ORF">R1sor_024541</name>
</gene>
<comment type="caution">
    <text evidence="2">The sequence shown here is derived from an EMBL/GenBank/DDBJ whole genome shotgun (WGS) entry which is preliminary data.</text>
</comment>
<feature type="compositionally biased region" description="Polar residues" evidence="1">
    <location>
        <begin position="59"/>
        <end position="70"/>
    </location>
</feature>
<protein>
    <recommendedName>
        <fullName evidence="4">IBB domain-containing protein</fullName>
    </recommendedName>
</protein>
<dbReference type="EMBL" id="JBJQOH010000007">
    <property type="protein sequence ID" value="KAL3681585.1"/>
    <property type="molecule type" value="Genomic_DNA"/>
</dbReference>
<organism evidence="2 3">
    <name type="scientific">Riccia sorocarpa</name>
    <dbReference type="NCBI Taxonomy" id="122646"/>
    <lineage>
        <taxon>Eukaryota</taxon>
        <taxon>Viridiplantae</taxon>
        <taxon>Streptophyta</taxon>
        <taxon>Embryophyta</taxon>
        <taxon>Marchantiophyta</taxon>
        <taxon>Marchantiopsida</taxon>
        <taxon>Marchantiidae</taxon>
        <taxon>Marchantiales</taxon>
        <taxon>Ricciaceae</taxon>
        <taxon>Riccia</taxon>
    </lineage>
</organism>
<reference evidence="2 3" key="1">
    <citation type="submission" date="2024-09" db="EMBL/GenBank/DDBJ databases">
        <title>Chromosome-scale assembly of Riccia sorocarpa.</title>
        <authorList>
            <person name="Paukszto L."/>
        </authorList>
    </citation>
    <scope>NUCLEOTIDE SEQUENCE [LARGE SCALE GENOMIC DNA]</scope>
    <source>
        <strain evidence="2">LP-2024</strain>
        <tissue evidence="2">Aerial parts of the thallus</tissue>
    </source>
</reference>
<dbReference type="AlphaFoldDB" id="A0ABD3GQS8"/>
<accession>A0ABD3GQS8</accession>